<keyword evidence="13 19" id="KW-0573">Peptidoglycan synthesis</keyword>
<evidence type="ECO:0000313" key="22">
    <source>
        <dbReference type="Proteomes" id="UP000091979"/>
    </source>
</evidence>
<accession>A0A1B7XL10</accession>
<dbReference type="InterPro" id="IPR036318">
    <property type="entry name" value="FAD-bd_PCMH-like_sf"/>
</dbReference>
<dbReference type="Pfam" id="PF02873">
    <property type="entry name" value="MurB_C"/>
    <property type="match status" value="1"/>
</dbReference>
<dbReference type="InterPro" id="IPR036635">
    <property type="entry name" value="MurB_C_sf"/>
</dbReference>
<dbReference type="PROSITE" id="PS51387">
    <property type="entry name" value="FAD_PCMH"/>
    <property type="match status" value="1"/>
</dbReference>
<evidence type="ECO:0000256" key="5">
    <source>
        <dbReference type="ARBA" id="ARBA00012518"/>
    </source>
</evidence>
<keyword evidence="7 19" id="KW-0963">Cytoplasm</keyword>
<reference evidence="21 22" key="1">
    <citation type="submission" date="2015-01" db="EMBL/GenBank/DDBJ databases">
        <title>Desulfovibrio sp. JC271 draft genome sequence.</title>
        <authorList>
            <person name="Shivani Y."/>
            <person name="Subhash Y."/>
            <person name="Sasikala C."/>
            <person name="Ramana C.V."/>
        </authorList>
    </citation>
    <scope>NUCLEOTIDE SEQUENCE [LARGE SCALE GENOMIC DNA]</scope>
    <source>
        <strain evidence="21 22">JC271</strain>
    </source>
</reference>
<evidence type="ECO:0000256" key="18">
    <source>
        <dbReference type="ARBA" id="ARBA00048914"/>
    </source>
</evidence>
<dbReference type="InterPro" id="IPR003170">
    <property type="entry name" value="MurB"/>
</dbReference>
<dbReference type="GO" id="GO:0008360">
    <property type="term" value="P:regulation of cell shape"/>
    <property type="evidence" value="ECO:0007669"/>
    <property type="project" value="UniProtKB-KW"/>
</dbReference>
<dbReference type="Gene3D" id="3.90.78.10">
    <property type="entry name" value="UDP-N-acetylenolpyruvoylglucosamine reductase, C-terminal domain"/>
    <property type="match status" value="1"/>
</dbReference>
<dbReference type="RefSeq" id="WP_066852199.1">
    <property type="nucleotide sequence ID" value="NZ_JXMS01000003.1"/>
</dbReference>
<dbReference type="PANTHER" id="PTHR21071">
    <property type="entry name" value="UDP-N-ACETYLENOLPYRUVOYLGLUCOSAMINE REDUCTASE"/>
    <property type="match status" value="1"/>
</dbReference>
<dbReference type="GO" id="GO:0005829">
    <property type="term" value="C:cytosol"/>
    <property type="evidence" value="ECO:0007669"/>
    <property type="project" value="TreeGrafter"/>
</dbReference>
<keyword evidence="8 19" id="KW-0132">Cell division</keyword>
<dbReference type="SUPFAM" id="SSF56176">
    <property type="entry name" value="FAD-binding/transporter-associated domain-like"/>
    <property type="match status" value="1"/>
</dbReference>
<evidence type="ECO:0000256" key="4">
    <source>
        <dbReference type="ARBA" id="ARBA00004752"/>
    </source>
</evidence>
<dbReference type="NCBIfam" id="TIGR00179">
    <property type="entry name" value="murB"/>
    <property type="match status" value="1"/>
</dbReference>
<feature type="domain" description="FAD-binding PCMH-type" evidence="20">
    <location>
        <begin position="19"/>
        <end position="190"/>
    </location>
</feature>
<dbReference type="GO" id="GO:0051301">
    <property type="term" value="P:cell division"/>
    <property type="evidence" value="ECO:0007669"/>
    <property type="project" value="UniProtKB-KW"/>
</dbReference>
<evidence type="ECO:0000256" key="15">
    <source>
        <dbReference type="ARBA" id="ARBA00023306"/>
    </source>
</evidence>
<dbReference type="InterPro" id="IPR016169">
    <property type="entry name" value="FAD-bd_PCMH_sub2"/>
</dbReference>
<keyword evidence="12 19" id="KW-0133">Cell shape</keyword>
<dbReference type="AlphaFoldDB" id="A0A1B7XL10"/>
<evidence type="ECO:0000256" key="1">
    <source>
        <dbReference type="ARBA" id="ARBA00001974"/>
    </source>
</evidence>
<keyword evidence="14 19" id="KW-0560">Oxidoreductase</keyword>
<dbReference type="GO" id="GO:0071949">
    <property type="term" value="F:FAD binding"/>
    <property type="evidence" value="ECO:0007669"/>
    <property type="project" value="InterPro"/>
</dbReference>
<sequence>MAVSVHHSFSFSKRTTLRMGGNALAEVVLTHADDFEQLPDILNSLGGEPFVIGRGSNLLAKDGELPLIIINPAIVTEPVCVEESDEEVLVHVGAGYRLPRFLHWCAANGYEGLEGLAGVPGTVGGAVAMNAGSYGCEVADCLASVEVFTKNTGTAVFEKTDVVLQYRHFSIPAVNEQPVILNSTFRLRKSDPLKIKSVIDDNLKRKKETQPVSARSAGCVFKNPAQGVSAGKMLDKCGFKGKIHGGVAFSTMHANFLTNIDNGSSEQAFELLQMAQQTVLNEFGYSLQLEVKVIG</sequence>
<feature type="active site" evidence="19">
    <location>
        <position position="290"/>
    </location>
</feature>
<proteinExistence type="inferred from homology"/>
<evidence type="ECO:0000256" key="19">
    <source>
        <dbReference type="HAMAP-Rule" id="MF_00037"/>
    </source>
</evidence>
<dbReference type="InterPro" id="IPR006094">
    <property type="entry name" value="Oxid_FAD_bind_N"/>
</dbReference>
<evidence type="ECO:0000256" key="11">
    <source>
        <dbReference type="ARBA" id="ARBA00022857"/>
    </source>
</evidence>
<dbReference type="GO" id="GO:0071555">
    <property type="term" value="P:cell wall organization"/>
    <property type="evidence" value="ECO:0007669"/>
    <property type="project" value="UniProtKB-KW"/>
</dbReference>
<comment type="function">
    <text evidence="2 19">Cell wall formation.</text>
</comment>
<dbReference type="PANTHER" id="PTHR21071:SF4">
    <property type="entry name" value="UDP-N-ACETYLENOLPYRUVOYLGLUCOSAMINE REDUCTASE"/>
    <property type="match status" value="1"/>
</dbReference>
<evidence type="ECO:0000256" key="14">
    <source>
        <dbReference type="ARBA" id="ARBA00023002"/>
    </source>
</evidence>
<feature type="active site" evidence="19">
    <location>
        <position position="167"/>
    </location>
</feature>
<dbReference type="Proteomes" id="UP000091979">
    <property type="component" value="Unassembled WGS sequence"/>
</dbReference>
<gene>
    <name evidence="19" type="primary">murB</name>
    <name evidence="21" type="ORF">SP90_02450</name>
</gene>
<name>A0A1B7XL10_9BACT</name>
<comment type="similarity">
    <text evidence="19">Belongs to the MurB family.</text>
</comment>
<dbReference type="OrthoDB" id="9804753at2"/>
<dbReference type="GO" id="GO:0009252">
    <property type="term" value="P:peptidoglycan biosynthetic process"/>
    <property type="evidence" value="ECO:0007669"/>
    <property type="project" value="UniProtKB-UniRule"/>
</dbReference>
<comment type="cofactor">
    <cofactor evidence="1 19">
        <name>FAD</name>
        <dbReference type="ChEBI" id="CHEBI:57692"/>
    </cofactor>
</comment>
<keyword evidence="10 19" id="KW-0274">FAD</keyword>
<dbReference type="EC" id="1.3.1.98" evidence="5 19"/>
<dbReference type="UniPathway" id="UPA00219"/>
<comment type="pathway">
    <text evidence="4 19">Cell wall biogenesis; peptidoglycan biosynthesis.</text>
</comment>
<evidence type="ECO:0000256" key="13">
    <source>
        <dbReference type="ARBA" id="ARBA00022984"/>
    </source>
</evidence>
<evidence type="ECO:0000256" key="7">
    <source>
        <dbReference type="ARBA" id="ARBA00022490"/>
    </source>
</evidence>
<comment type="caution">
    <text evidence="21">The sequence shown here is derived from an EMBL/GenBank/DDBJ whole genome shotgun (WGS) entry which is preliminary data.</text>
</comment>
<evidence type="ECO:0000256" key="10">
    <source>
        <dbReference type="ARBA" id="ARBA00022827"/>
    </source>
</evidence>
<evidence type="ECO:0000256" key="9">
    <source>
        <dbReference type="ARBA" id="ARBA00022630"/>
    </source>
</evidence>
<dbReference type="Pfam" id="PF01565">
    <property type="entry name" value="FAD_binding_4"/>
    <property type="match status" value="1"/>
</dbReference>
<protein>
    <recommendedName>
        <fullName evidence="6 19">UDP-N-acetylenolpyruvoylglucosamine reductase</fullName>
        <ecNumber evidence="5 19">1.3.1.98</ecNumber>
    </recommendedName>
    <alternativeName>
        <fullName evidence="17 19">UDP-N-acetylmuramate dehydrogenase</fullName>
    </alternativeName>
</protein>
<dbReference type="HAMAP" id="MF_00037">
    <property type="entry name" value="MurB"/>
    <property type="match status" value="1"/>
</dbReference>
<evidence type="ECO:0000256" key="12">
    <source>
        <dbReference type="ARBA" id="ARBA00022960"/>
    </source>
</evidence>
<keyword evidence="15 19" id="KW-0131">Cell cycle</keyword>
<feature type="active site" description="Proton donor" evidence="19">
    <location>
        <position position="219"/>
    </location>
</feature>
<evidence type="ECO:0000256" key="6">
    <source>
        <dbReference type="ARBA" id="ARBA00015188"/>
    </source>
</evidence>
<evidence type="ECO:0000256" key="3">
    <source>
        <dbReference type="ARBA" id="ARBA00004496"/>
    </source>
</evidence>
<dbReference type="GO" id="GO:0008762">
    <property type="term" value="F:UDP-N-acetylmuramate dehydrogenase activity"/>
    <property type="evidence" value="ECO:0007669"/>
    <property type="project" value="UniProtKB-UniRule"/>
</dbReference>
<keyword evidence="22" id="KW-1185">Reference proteome</keyword>
<keyword evidence="11 19" id="KW-0521">NADP</keyword>
<evidence type="ECO:0000256" key="17">
    <source>
        <dbReference type="ARBA" id="ARBA00031026"/>
    </source>
</evidence>
<keyword evidence="16 19" id="KW-0961">Cell wall biogenesis/degradation</keyword>
<evidence type="ECO:0000256" key="16">
    <source>
        <dbReference type="ARBA" id="ARBA00023316"/>
    </source>
</evidence>
<dbReference type="Gene3D" id="3.30.465.10">
    <property type="match status" value="1"/>
</dbReference>
<dbReference type="PATRIC" id="fig|1560234.3.peg.1942"/>
<dbReference type="Gene3D" id="3.30.43.10">
    <property type="entry name" value="Uridine Diphospho-n-acetylenolpyruvylglucosamine Reductase, domain 2"/>
    <property type="match status" value="1"/>
</dbReference>
<dbReference type="SUPFAM" id="SSF56194">
    <property type="entry name" value="Uridine diphospho-N-Acetylenolpyruvylglucosamine reductase, MurB, C-terminal domain"/>
    <property type="match status" value="1"/>
</dbReference>
<dbReference type="InterPro" id="IPR011601">
    <property type="entry name" value="MurB_C"/>
</dbReference>
<evidence type="ECO:0000259" key="20">
    <source>
        <dbReference type="PROSITE" id="PS51387"/>
    </source>
</evidence>
<comment type="catalytic activity">
    <reaction evidence="18 19">
        <text>UDP-N-acetyl-alpha-D-muramate + NADP(+) = UDP-N-acetyl-3-O-(1-carboxyvinyl)-alpha-D-glucosamine + NADPH + H(+)</text>
        <dbReference type="Rhea" id="RHEA:12248"/>
        <dbReference type="ChEBI" id="CHEBI:15378"/>
        <dbReference type="ChEBI" id="CHEBI:57783"/>
        <dbReference type="ChEBI" id="CHEBI:58349"/>
        <dbReference type="ChEBI" id="CHEBI:68483"/>
        <dbReference type="ChEBI" id="CHEBI:70757"/>
        <dbReference type="EC" id="1.3.1.98"/>
    </reaction>
</comment>
<dbReference type="InterPro" id="IPR016167">
    <property type="entry name" value="FAD-bd_PCMH_sub1"/>
</dbReference>
<keyword evidence="9 19" id="KW-0285">Flavoprotein</keyword>
<evidence type="ECO:0000256" key="8">
    <source>
        <dbReference type="ARBA" id="ARBA00022618"/>
    </source>
</evidence>
<dbReference type="STRING" id="1560234.SP90_02450"/>
<comment type="subcellular location">
    <subcellularLocation>
        <location evidence="3 19">Cytoplasm</location>
    </subcellularLocation>
</comment>
<organism evidence="21 22">
    <name type="scientific">Halodesulfovibrio spirochaetisodalis</name>
    <dbReference type="NCBI Taxonomy" id="1560234"/>
    <lineage>
        <taxon>Bacteria</taxon>
        <taxon>Pseudomonadati</taxon>
        <taxon>Thermodesulfobacteriota</taxon>
        <taxon>Desulfovibrionia</taxon>
        <taxon>Desulfovibrionales</taxon>
        <taxon>Desulfovibrionaceae</taxon>
        <taxon>Halodesulfovibrio</taxon>
    </lineage>
</organism>
<dbReference type="EMBL" id="JXMS01000003">
    <property type="protein sequence ID" value="OBQ56200.1"/>
    <property type="molecule type" value="Genomic_DNA"/>
</dbReference>
<dbReference type="InterPro" id="IPR016166">
    <property type="entry name" value="FAD-bd_PCMH"/>
</dbReference>
<evidence type="ECO:0000313" key="21">
    <source>
        <dbReference type="EMBL" id="OBQ56200.1"/>
    </source>
</evidence>
<evidence type="ECO:0000256" key="2">
    <source>
        <dbReference type="ARBA" id="ARBA00003921"/>
    </source>
</evidence>